<organism evidence="1 2">
    <name type="scientific">Blastomonas marina</name>
    <dbReference type="NCBI Taxonomy" id="1867408"/>
    <lineage>
        <taxon>Bacteria</taxon>
        <taxon>Pseudomonadati</taxon>
        <taxon>Pseudomonadota</taxon>
        <taxon>Alphaproteobacteria</taxon>
        <taxon>Sphingomonadales</taxon>
        <taxon>Sphingomonadaceae</taxon>
        <taxon>Blastomonas</taxon>
    </lineage>
</organism>
<accession>A0ABQ1FFW4</accession>
<dbReference type="EMBL" id="BMID01000001">
    <property type="protein sequence ID" value="GGA10124.1"/>
    <property type="molecule type" value="Genomic_DNA"/>
</dbReference>
<protein>
    <submittedName>
        <fullName evidence="1">Uncharacterized protein</fullName>
    </submittedName>
</protein>
<gene>
    <name evidence="1" type="ORF">GCM10010923_20730</name>
</gene>
<sequence length="136" mass="15371">MPLRQRRDGWSEVRQCAFLAELYLTGSVTAAARRVGMSRMSAYRLRRRAGAESFACAWDHIFALPGMGKMARPKTDWRKVTNPTLMERVETGLVQPVLYAGKLTAIRRRPDNSALLRVLRRHDALCEAVARGSANR</sequence>
<comment type="caution">
    <text evidence="1">The sequence shown here is derived from an EMBL/GenBank/DDBJ whole genome shotgun (WGS) entry which is preliminary data.</text>
</comment>
<name>A0ABQ1FFW4_9SPHN</name>
<dbReference type="Proteomes" id="UP000603317">
    <property type="component" value="Unassembled WGS sequence"/>
</dbReference>
<keyword evidence="2" id="KW-1185">Reference proteome</keyword>
<evidence type="ECO:0000313" key="2">
    <source>
        <dbReference type="Proteomes" id="UP000603317"/>
    </source>
</evidence>
<reference evidence="2" key="1">
    <citation type="journal article" date="2019" name="Int. J. Syst. Evol. Microbiol.">
        <title>The Global Catalogue of Microorganisms (GCM) 10K type strain sequencing project: providing services to taxonomists for standard genome sequencing and annotation.</title>
        <authorList>
            <consortium name="The Broad Institute Genomics Platform"/>
            <consortium name="The Broad Institute Genome Sequencing Center for Infectious Disease"/>
            <person name="Wu L."/>
            <person name="Ma J."/>
        </authorList>
    </citation>
    <scope>NUCLEOTIDE SEQUENCE [LARGE SCALE GENOMIC DNA]</scope>
    <source>
        <strain evidence="2">CGMCC 1.15297</strain>
    </source>
</reference>
<evidence type="ECO:0000313" key="1">
    <source>
        <dbReference type="EMBL" id="GGA10124.1"/>
    </source>
</evidence>
<proteinExistence type="predicted"/>